<keyword evidence="2" id="KW-0413">Isomerase</keyword>
<dbReference type="Pfam" id="PF04303">
    <property type="entry name" value="PrpF"/>
    <property type="match status" value="1"/>
</dbReference>
<accession>F0IXZ3</accession>
<dbReference type="PANTHER" id="PTHR43709">
    <property type="entry name" value="ACONITATE ISOMERASE-RELATED"/>
    <property type="match status" value="1"/>
</dbReference>
<evidence type="ECO:0000313" key="4">
    <source>
        <dbReference type="Proteomes" id="UP000007100"/>
    </source>
</evidence>
<dbReference type="PANTHER" id="PTHR43709:SF2">
    <property type="entry name" value="DUF453 DOMAIN PROTEIN (AFU_ORTHOLOGUE AFUA_6G00360)"/>
    <property type="match status" value="1"/>
</dbReference>
<dbReference type="KEGG" id="amv:ACMV_13060"/>
<organism evidence="3 4">
    <name type="scientific">Acidiphilium multivorum (strain DSM 11245 / JCM 8867 / NBRC 100883 / AIU 301)</name>
    <dbReference type="NCBI Taxonomy" id="926570"/>
    <lineage>
        <taxon>Bacteria</taxon>
        <taxon>Pseudomonadati</taxon>
        <taxon>Pseudomonadota</taxon>
        <taxon>Alphaproteobacteria</taxon>
        <taxon>Acetobacterales</taxon>
        <taxon>Acidocellaceae</taxon>
        <taxon>Acidiphilium</taxon>
    </lineage>
</organism>
<dbReference type="EMBL" id="AP012035">
    <property type="protein sequence ID" value="BAJ80653.1"/>
    <property type="molecule type" value="Genomic_DNA"/>
</dbReference>
<dbReference type="OrthoDB" id="9779763at2"/>
<proteinExistence type="inferred from homology"/>
<dbReference type="InterPro" id="IPR007400">
    <property type="entry name" value="PrpF-like"/>
</dbReference>
<evidence type="ECO:0000256" key="2">
    <source>
        <dbReference type="ARBA" id="ARBA00023235"/>
    </source>
</evidence>
<dbReference type="AlphaFoldDB" id="F0IXZ3"/>
<comment type="similarity">
    <text evidence="1">Belongs to the PrpF family.</text>
</comment>
<sequence>MALRAIRAVFMRGGTSKALIFRAGDLPADRADWAPIFLAAMGSPDPAMRQLDGMGGGVSSLSKCCVVGPPSRPDADVDYTFAQVAIDRPEVDYASNCGNMSSAIGPFAVDEGLVAPPAGNEAVVRIHNTNTGKIIVARFPMEDGRAAVTGDLAIDGVAGTGAPIRLDFTDPGGAGTGRLLPTGNLTDRLDVPGLGPLRVTLIDAANPCVLVAAADLGMTATETPAAMERDTALIAGIEALRRAASVRMGLAADLEAAARIISVPKVGILAPPADAPVLSGAVQTAASVDILARMMSSGQPHRAVPLTGALCLAVACRLPGTVAHDLVRPGEAADPVRVGHPSGAILVAAGVSSGPDGPRVSHATVFRTARRLFQGEVLHVGPRL</sequence>
<dbReference type="RefSeq" id="WP_013639912.1">
    <property type="nucleotide sequence ID" value="NC_015186.1"/>
</dbReference>
<evidence type="ECO:0000256" key="1">
    <source>
        <dbReference type="ARBA" id="ARBA00007673"/>
    </source>
</evidence>
<dbReference type="SUPFAM" id="SSF54506">
    <property type="entry name" value="Diaminopimelate epimerase-like"/>
    <property type="match status" value="2"/>
</dbReference>
<dbReference type="HOGENOM" id="CLU_026443_0_0_5"/>
<protein>
    <submittedName>
        <fullName evidence="3">PrpF family protein</fullName>
    </submittedName>
</protein>
<name>F0IXZ3_ACIMA</name>
<evidence type="ECO:0000313" key="3">
    <source>
        <dbReference type="EMBL" id="BAJ80653.1"/>
    </source>
</evidence>
<dbReference type="GO" id="GO:0016853">
    <property type="term" value="F:isomerase activity"/>
    <property type="evidence" value="ECO:0007669"/>
    <property type="project" value="UniProtKB-KW"/>
</dbReference>
<keyword evidence="4" id="KW-1185">Reference proteome</keyword>
<gene>
    <name evidence="3" type="ordered locus">ACMV_13060</name>
</gene>
<dbReference type="Proteomes" id="UP000007100">
    <property type="component" value="Chromosome"/>
</dbReference>
<reference evidence="3 4" key="1">
    <citation type="submission" date="2010-12" db="EMBL/GenBank/DDBJ databases">
        <title>Whole genome sequence of Acidiphilium multivorum AIU301.</title>
        <authorList>
            <person name="Narita-Yamada S."/>
            <person name="Nakamura S."/>
            <person name="Ito N."/>
            <person name="Takarada H."/>
            <person name="Katano Y."/>
            <person name="Nakazawa H."/>
            <person name="Hosoyama A."/>
            <person name="Yamada R."/>
            <person name="Fujita N."/>
        </authorList>
    </citation>
    <scope>NUCLEOTIDE SEQUENCE [LARGE SCALE GENOMIC DNA]</scope>
    <source>
        <strain evidence="4">DSM 11245 / JCM 8867 / AIU301</strain>
    </source>
</reference>
<dbReference type="Gene3D" id="3.10.310.10">
    <property type="entry name" value="Diaminopimelate Epimerase, Chain A, domain 1"/>
    <property type="match status" value="2"/>
</dbReference>